<evidence type="ECO:0000256" key="4">
    <source>
        <dbReference type="ARBA" id="ARBA00023152"/>
    </source>
</evidence>
<dbReference type="InterPro" id="IPR035476">
    <property type="entry name" value="SIS_PGI_1"/>
</dbReference>
<reference evidence="9 10" key="1">
    <citation type="journal article" date="2014" name="Int. J. Syst. Evol. Microbiol.">
        <title>Complete genome sequence of Corynebacterium casei LMG S-19264T (=DSM 44701T), isolated from a smear-ripened cheese.</title>
        <authorList>
            <consortium name="US DOE Joint Genome Institute (JGI-PGF)"/>
            <person name="Walter F."/>
            <person name="Albersmeier A."/>
            <person name="Kalinowski J."/>
            <person name="Ruckert C."/>
        </authorList>
    </citation>
    <scope>NUCLEOTIDE SEQUENCE [LARGE SCALE GENOMIC DNA]</scope>
    <source>
        <strain evidence="9 10">CGMCC 1.7286</strain>
    </source>
</reference>
<dbReference type="GO" id="GO:0051156">
    <property type="term" value="P:glucose 6-phosphate metabolic process"/>
    <property type="evidence" value="ECO:0007669"/>
    <property type="project" value="TreeGrafter"/>
</dbReference>
<dbReference type="InterPro" id="IPR001672">
    <property type="entry name" value="G6P_Isomerase"/>
</dbReference>
<comment type="similarity">
    <text evidence="2 7 8">Belongs to the GPI family.</text>
</comment>
<feature type="active site" description="Proton donor" evidence="7">
    <location>
        <position position="363"/>
    </location>
</feature>
<comment type="catalytic activity">
    <reaction evidence="6 7 8">
        <text>alpha-D-glucose 6-phosphate = beta-D-fructose 6-phosphate</text>
        <dbReference type="Rhea" id="RHEA:11816"/>
        <dbReference type="ChEBI" id="CHEBI:57634"/>
        <dbReference type="ChEBI" id="CHEBI:58225"/>
        <dbReference type="EC" id="5.3.1.9"/>
    </reaction>
</comment>
<dbReference type="NCBIfam" id="NF001211">
    <property type="entry name" value="PRK00179.1"/>
    <property type="match status" value="1"/>
</dbReference>
<keyword evidence="10" id="KW-1185">Reference proteome</keyword>
<evidence type="ECO:0000313" key="9">
    <source>
        <dbReference type="EMBL" id="GGO79500.1"/>
    </source>
</evidence>
<dbReference type="AlphaFoldDB" id="A0A918DRU2"/>
<evidence type="ECO:0000256" key="3">
    <source>
        <dbReference type="ARBA" id="ARBA00022432"/>
    </source>
</evidence>
<keyword evidence="7" id="KW-0963">Cytoplasm</keyword>
<evidence type="ECO:0000256" key="7">
    <source>
        <dbReference type="HAMAP-Rule" id="MF_00473"/>
    </source>
</evidence>
<keyword evidence="3 7" id="KW-0312">Gluconeogenesis</keyword>
<comment type="pathway">
    <text evidence="7">Carbohydrate biosynthesis; gluconeogenesis.</text>
</comment>
<proteinExistence type="inferred from homology"/>
<dbReference type="PROSITE" id="PS00174">
    <property type="entry name" value="P_GLUCOSE_ISOMERASE_2"/>
    <property type="match status" value="1"/>
</dbReference>
<dbReference type="Proteomes" id="UP000599578">
    <property type="component" value="Unassembled WGS sequence"/>
</dbReference>
<dbReference type="CDD" id="cd05015">
    <property type="entry name" value="SIS_PGI_1"/>
    <property type="match status" value="1"/>
</dbReference>
<dbReference type="PROSITE" id="PS51463">
    <property type="entry name" value="P_GLUCOSE_ISOMERASE_3"/>
    <property type="match status" value="1"/>
</dbReference>
<evidence type="ECO:0000256" key="6">
    <source>
        <dbReference type="ARBA" id="ARBA00029321"/>
    </source>
</evidence>
<comment type="subcellular location">
    <subcellularLocation>
        <location evidence="7">Cytoplasm</location>
    </subcellularLocation>
</comment>
<sequence length="559" mass="61375">MNMACGSNDLTTDICWQALSTHAEALKPRHLKDLMADGGRFQSLSFRHEGLLLDLSRQRIVPETLERLMSLAQASELPEWIAALFAGEPVNDTEKRPALHSALRLPESASLQLEGQDLVPEVHANLARMAEMVAQLHQRQWRGYTGEPIDTVVNIGVGGSDLGPVMACRALADFQPEAARGLSIHFVSSMDGSQLAGLLDRLNPATTLFIVSSKSFTTIDTLANAETARRWLADASGMADAVLVRRHFVAVTASPEKAAAWGVPEDNQLHFWDWTGGRYSLWSTIGFPIALKIGMENFRRMLAGAHGMDEHFRTAELGENLPVLMAMVGVWNINLLDYHAHAILPYDGRLAHLPAYLEQLEMESNGKSIRRDGSGSELRTCPVLWGEVGPNAQHAFYQLLHQGTEPVMSDFIVPVRRYEAQSETLQRQHQLALANCLAQARVLALGDAALDAEPPTPWQQYSGNQPSTVLLLDELSPATFGALIALYEHKVFVQSVIWGINPFDQWGVELGKKMATRMLEALGQADGDQGMDRPTAGLLGEIRRLRGCDGTRASKGDKG</sequence>
<dbReference type="GO" id="GO:0006094">
    <property type="term" value="P:gluconeogenesis"/>
    <property type="evidence" value="ECO:0007669"/>
    <property type="project" value="UniProtKB-UniRule"/>
</dbReference>
<comment type="caution">
    <text evidence="9">The sequence shown here is derived from an EMBL/GenBank/DDBJ whole genome shotgun (WGS) entry which is preliminary data.</text>
</comment>
<protein>
    <recommendedName>
        <fullName evidence="7">Glucose-6-phosphate isomerase</fullName>
        <shortName evidence="7">GPI</shortName>
        <ecNumber evidence="7">5.3.1.9</ecNumber>
    </recommendedName>
    <alternativeName>
        <fullName evidence="7">Phosphoglucose isomerase</fullName>
        <shortName evidence="7">PGI</shortName>
    </alternativeName>
    <alternativeName>
        <fullName evidence="7">Phosphohexose isomerase</fullName>
        <shortName evidence="7">PHI</shortName>
    </alternativeName>
</protein>
<evidence type="ECO:0000313" key="10">
    <source>
        <dbReference type="Proteomes" id="UP000599578"/>
    </source>
</evidence>
<organism evidence="9 10">
    <name type="scientific">Marinobacterium nitratireducens</name>
    <dbReference type="NCBI Taxonomy" id="518897"/>
    <lineage>
        <taxon>Bacteria</taxon>
        <taxon>Pseudomonadati</taxon>
        <taxon>Pseudomonadota</taxon>
        <taxon>Gammaproteobacteria</taxon>
        <taxon>Oceanospirillales</taxon>
        <taxon>Oceanospirillaceae</taxon>
        <taxon>Marinobacterium</taxon>
    </lineage>
</organism>
<keyword evidence="4 7" id="KW-0324">Glycolysis</keyword>
<dbReference type="PRINTS" id="PR00662">
    <property type="entry name" value="G6PISOMERASE"/>
</dbReference>
<dbReference type="EMBL" id="BMLT01000003">
    <property type="protein sequence ID" value="GGO79500.1"/>
    <property type="molecule type" value="Genomic_DNA"/>
</dbReference>
<dbReference type="HAMAP" id="MF_00473">
    <property type="entry name" value="G6P_isomerase"/>
    <property type="match status" value="1"/>
</dbReference>
<dbReference type="PANTHER" id="PTHR11469">
    <property type="entry name" value="GLUCOSE-6-PHOSPHATE ISOMERASE"/>
    <property type="match status" value="1"/>
</dbReference>
<dbReference type="Gene3D" id="3.40.50.10490">
    <property type="entry name" value="Glucose-6-phosphate isomerase like protein, domain 1"/>
    <property type="match status" value="2"/>
</dbReference>
<dbReference type="InterPro" id="IPR046348">
    <property type="entry name" value="SIS_dom_sf"/>
</dbReference>
<evidence type="ECO:0000256" key="5">
    <source>
        <dbReference type="ARBA" id="ARBA00023235"/>
    </source>
</evidence>
<dbReference type="SUPFAM" id="SSF53697">
    <property type="entry name" value="SIS domain"/>
    <property type="match status" value="1"/>
</dbReference>
<dbReference type="CDD" id="cd05016">
    <property type="entry name" value="SIS_PGI_2"/>
    <property type="match status" value="1"/>
</dbReference>
<comment type="function">
    <text evidence="7">Catalyzes the reversible isomerization of glucose-6-phosphate to fructose-6-phosphate.</text>
</comment>
<evidence type="ECO:0000256" key="2">
    <source>
        <dbReference type="ARBA" id="ARBA00006604"/>
    </source>
</evidence>
<dbReference type="InterPro" id="IPR023096">
    <property type="entry name" value="G6P_Isomerase_C"/>
</dbReference>
<dbReference type="InterPro" id="IPR018189">
    <property type="entry name" value="Phosphoglucose_isomerase_CS"/>
</dbReference>
<comment type="pathway">
    <text evidence="1 7 8">Carbohydrate degradation; glycolysis; D-glyceraldehyde 3-phosphate and glycerone phosphate from D-glucose: step 2/4.</text>
</comment>
<dbReference type="EC" id="5.3.1.9" evidence="7"/>
<dbReference type="GO" id="GO:0006096">
    <property type="term" value="P:glycolytic process"/>
    <property type="evidence" value="ECO:0007669"/>
    <property type="project" value="UniProtKB-UniRule"/>
</dbReference>
<feature type="active site" evidence="7">
    <location>
        <position position="394"/>
    </location>
</feature>
<dbReference type="GO" id="GO:0097367">
    <property type="term" value="F:carbohydrate derivative binding"/>
    <property type="evidence" value="ECO:0007669"/>
    <property type="project" value="InterPro"/>
</dbReference>
<dbReference type="Pfam" id="PF00342">
    <property type="entry name" value="PGI"/>
    <property type="match status" value="1"/>
</dbReference>
<gene>
    <name evidence="7 9" type="primary">pgi</name>
    <name evidence="9" type="ORF">GCM10011348_13930</name>
</gene>
<evidence type="ECO:0000256" key="8">
    <source>
        <dbReference type="RuleBase" id="RU000612"/>
    </source>
</evidence>
<name>A0A918DRU2_9GAMM</name>
<dbReference type="InterPro" id="IPR035482">
    <property type="entry name" value="SIS_PGI_2"/>
</dbReference>
<dbReference type="GO" id="GO:0048029">
    <property type="term" value="F:monosaccharide binding"/>
    <property type="evidence" value="ECO:0007669"/>
    <property type="project" value="TreeGrafter"/>
</dbReference>
<dbReference type="GO" id="GO:0005829">
    <property type="term" value="C:cytosol"/>
    <property type="evidence" value="ECO:0007669"/>
    <property type="project" value="TreeGrafter"/>
</dbReference>
<accession>A0A918DRU2</accession>
<keyword evidence="5 7" id="KW-0413">Isomerase</keyword>
<dbReference type="PANTHER" id="PTHR11469:SF1">
    <property type="entry name" value="GLUCOSE-6-PHOSPHATE ISOMERASE"/>
    <property type="match status" value="1"/>
</dbReference>
<dbReference type="Gene3D" id="1.10.1390.10">
    <property type="match status" value="1"/>
</dbReference>
<evidence type="ECO:0000256" key="1">
    <source>
        <dbReference type="ARBA" id="ARBA00004926"/>
    </source>
</evidence>
<feature type="active site" evidence="7">
    <location>
        <position position="512"/>
    </location>
</feature>
<dbReference type="GO" id="GO:0004347">
    <property type="term" value="F:glucose-6-phosphate isomerase activity"/>
    <property type="evidence" value="ECO:0007669"/>
    <property type="project" value="UniProtKB-UniRule"/>
</dbReference>